<keyword evidence="3" id="KW-0812">Transmembrane</keyword>
<evidence type="ECO:0000259" key="4">
    <source>
        <dbReference type="Pfam" id="PF00149"/>
    </source>
</evidence>
<evidence type="ECO:0000313" key="5">
    <source>
        <dbReference type="EMBL" id="SHL42888.1"/>
    </source>
</evidence>
<dbReference type="GO" id="GO:0016020">
    <property type="term" value="C:membrane"/>
    <property type="evidence" value="ECO:0007669"/>
    <property type="project" value="GOC"/>
</dbReference>
<keyword evidence="2" id="KW-0378">Hydrolase</keyword>
<dbReference type="InterPro" id="IPR029052">
    <property type="entry name" value="Metallo-depent_PP-like"/>
</dbReference>
<dbReference type="EMBL" id="FRBM01000004">
    <property type="protein sequence ID" value="SHL42888.1"/>
    <property type="molecule type" value="Genomic_DNA"/>
</dbReference>
<dbReference type="STRING" id="1423959.SAMN05444407_10414"/>
<keyword evidence="3" id="KW-0472">Membrane</keyword>
<dbReference type="CDD" id="cd07385">
    <property type="entry name" value="MPP_YkuE_C"/>
    <property type="match status" value="1"/>
</dbReference>
<dbReference type="Proteomes" id="UP000184069">
    <property type="component" value="Unassembled WGS sequence"/>
</dbReference>
<evidence type="ECO:0000256" key="1">
    <source>
        <dbReference type="ARBA" id="ARBA00022723"/>
    </source>
</evidence>
<dbReference type="InterPro" id="IPR051158">
    <property type="entry name" value="Metallophosphoesterase_sf"/>
</dbReference>
<organism evidence="5 6">
    <name type="scientific">Chryseobacterium contaminans</name>
    <dbReference type="NCBI Taxonomy" id="1423959"/>
    <lineage>
        <taxon>Bacteria</taxon>
        <taxon>Pseudomonadati</taxon>
        <taxon>Bacteroidota</taxon>
        <taxon>Flavobacteriia</taxon>
        <taxon>Flavobacteriales</taxon>
        <taxon>Weeksellaceae</taxon>
        <taxon>Chryseobacterium group</taxon>
        <taxon>Chryseobacterium</taxon>
    </lineage>
</organism>
<evidence type="ECO:0000256" key="2">
    <source>
        <dbReference type="ARBA" id="ARBA00022801"/>
    </source>
</evidence>
<dbReference type="SUPFAM" id="SSF56300">
    <property type="entry name" value="Metallo-dependent phosphatases"/>
    <property type="match status" value="1"/>
</dbReference>
<dbReference type="PANTHER" id="PTHR31302:SF31">
    <property type="entry name" value="PHOSPHODIESTERASE YAEI"/>
    <property type="match status" value="1"/>
</dbReference>
<dbReference type="AlphaFoldDB" id="A0A1M7AJI8"/>
<keyword evidence="1" id="KW-0479">Metal-binding</keyword>
<keyword evidence="3" id="KW-1133">Transmembrane helix</keyword>
<gene>
    <name evidence="5" type="ORF">SAMN05444407_10414</name>
</gene>
<accession>A0A1M7AJI8</accession>
<feature type="transmembrane region" description="Helical" evidence="3">
    <location>
        <begin position="121"/>
        <end position="144"/>
    </location>
</feature>
<dbReference type="GO" id="GO:0046872">
    <property type="term" value="F:metal ion binding"/>
    <property type="evidence" value="ECO:0007669"/>
    <property type="project" value="UniProtKB-KW"/>
</dbReference>
<proteinExistence type="predicted"/>
<name>A0A1M7AJI8_9FLAO</name>
<evidence type="ECO:0000256" key="3">
    <source>
        <dbReference type="SAM" id="Phobius"/>
    </source>
</evidence>
<feature type="domain" description="Calcineurin-like phosphoesterase" evidence="4">
    <location>
        <begin position="168"/>
        <end position="348"/>
    </location>
</feature>
<dbReference type="GO" id="GO:0009245">
    <property type="term" value="P:lipid A biosynthetic process"/>
    <property type="evidence" value="ECO:0007669"/>
    <property type="project" value="TreeGrafter"/>
</dbReference>
<dbReference type="PANTHER" id="PTHR31302">
    <property type="entry name" value="TRANSMEMBRANE PROTEIN WITH METALLOPHOSPHOESTERASE DOMAIN-RELATED"/>
    <property type="match status" value="1"/>
</dbReference>
<dbReference type="GO" id="GO:0008758">
    <property type="term" value="F:UDP-2,3-diacylglucosamine hydrolase activity"/>
    <property type="evidence" value="ECO:0007669"/>
    <property type="project" value="TreeGrafter"/>
</dbReference>
<dbReference type="Gene3D" id="3.60.21.10">
    <property type="match status" value="1"/>
</dbReference>
<feature type="transmembrane region" description="Helical" evidence="3">
    <location>
        <begin position="12"/>
        <end position="30"/>
    </location>
</feature>
<dbReference type="InterPro" id="IPR004843">
    <property type="entry name" value="Calcineurin-like_PHP"/>
</dbReference>
<dbReference type="Pfam" id="PF00149">
    <property type="entry name" value="Metallophos"/>
    <property type="match status" value="1"/>
</dbReference>
<reference evidence="5 6" key="1">
    <citation type="submission" date="2016-11" db="EMBL/GenBank/DDBJ databases">
        <authorList>
            <person name="Jaros S."/>
            <person name="Januszkiewicz K."/>
            <person name="Wedrychowicz H."/>
        </authorList>
    </citation>
    <scope>NUCLEOTIDE SEQUENCE [LARGE SCALE GENOMIC DNA]</scope>
    <source>
        <strain evidence="5 6">DSM 27621</strain>
    </source>
</reference>
<protein>
    <recommendedName>
        <fullName evidence="4">Calcineurin-like phosphoesterase domain-containing protein</fullName>
    </recommendedName>
</protein>
<evidence type="ECO:0000313" key="6">
    <source>
        <dbReference type="Proteomes" id="UP000184069"/>
    </source>
</evidence>
<feature type="transmembrane region" description="Helical" evidence="3">
    <location>
        <begin position="73"/>
        <end position="94"/>
    </location>
</feature>
<sequence length="408" mass="46729">MLFLNQNMPKNLLITAGIFLFLEIYIYQAIRTLTDNFWIRMGYWIISLIVYAIFAYEVTHYQRTDRSMLRAQIMISVFLIFILPKVFIVLFLLIDDIVRTGGYLIGFAKPSENFFPERRKFLSLVGLGMSGVLSALFIDGITFGKYRHKVRRVKVKLPDLPKSFKGYKIIQISDVHSGSFSDPSKLQHAVDLINEQKPDLVLFTGDMVNNVADEFKPFIPLFSQIKAKDGKLSVLGNHDYADYVTWDSAEAKKKNLNTLIDYEKQAGFDLLRNEHRIIEKKGEKLYILGVENWGLKPFPQFGKIDDALKGVPESATKILMSHDPTHFDHVVKKHPGNIHLTLSGHTHGMQFGLDLKNVKWSPVQYKYPKWADLYESEGKLLYVNRGFGVLGYPGRVGVLPEITLFELS</sequence>
<feature type="transmembrane region" description="Helical" evidence="3">
    <location>
        <begin position="42"/>
        <end position="61"/>
    </location>
</feature>